<evidence type="ECO:0000259" key="10">
    <source>
        <dbReference type="Pfam" id="PF02784"/>
    </source>
</evidence>
<keyword evidence="2 5" id="KW-0210">Decarboxylase</keyword>
<evidence type="ECO:0000256" key="4">
    <source>
        <dbReference type="ARBA" id="ARBA00023239"/>
    </source>
</evidence>
<dbReference type="Pfam" id="PF02784">
    <property type="entry name" value="Orn_Arg_deC_N"/>
    <property type="match status" value="1"/>
</dbReference>
<evidence type="ECO:0000256" key="7">
    <source>
        <dbReference type="PIRSR" id="PIRSR600183-50"/>
    </source>
</evidence>
<dbReference type="FunFam" id="3.20.20.10:FF:000003">
    <property type="entry name" value="Diaminopimelate decarboxylase"/>
    <property type="match status" value="1"/>
</dbReference>
<keyword evidence="12" id="KW-1185">Reference proteome</keyword>
<evidence type="ECO:0000256" key="8">
    <source>
        <dbReference type="RuleBase" id="RU003738"/>
    </source>
</evidence>
<dbReference type="OrthoDB" id="9802241at2"/>
<dbReference type="PRINTS" id="PR01181">
    <property type="entry name" value="DAPDCRBXLASE"/>
</dbReference>
<evidence type="ECO:0000259" key="9">
    <source>
        <dbReference type="Pfam" id="PF00278"/>
    </source>
</evidence>
<keyword evidence="3 5" id="KW-0663">Pyridoxal phosphate</keyword>
<gene>
    <name evidence="5" type="primary">lysA</name>
    <name evidence="11" type="ORF">EDC65_3237</name>
</gene>
<dbReference type="PRINTS" id="PR01179">
    <property type="entry name" value="ODADCRBXLASE"/>
</dbReference>
<feature type="domain" description="Orn/DAP/Arg decarboxylase 2 C-terminal" evidence="9">
    <location>
        <begin position="41"/>
        <end position="381"/>
    </location>
</feature>
<dbReference type="AlphaFoldDB" id="A0A3N1LJ81"/>
<name>A0A3N1LJ81_9PROT</name>
<comment type="subunit">
    <text evidence="5">Homodimer.</text>
</comment>
<dbReference type="SUPFAM" id="SSF50621">
    <property type="entry name" value="Alanine racemase C-terminal domain-like"/>
    <property type="match status" value="1"/>
</dbReference>
<comment type="caution">
    <text evidence="11">The sequence shown here is derived from an EMBL/GenBank/DDBJ whole genome shotgun (WGS) entry which is preliminary data.</text>
</comment>
<evidence type="ECO:0000313" key="12">
    <source>
        <dbReference type="Proteomes" id="UP000278222"/>
    </source>
</evidence>
<comment type="pathway">
    <text evidence="5 8">Amino-acid biosynthesis; L-lysine biosynthesis via DAP pathway; L-lysine from DL-2,6-diaminopimelate: step 1/1.</text>
</comment>
<evidence type="ECO:0000313" key="11">
    <source>
        <dbReference type="EMBL" id="ROP91370.1"/>
    </source>
</evidence>
<feature type="domain" description="Orn/DAP/Arg decarboxylase 2 N-terminal" evidence="10">
    <location>
        <begin position="45"/>
        <end position="290"/>
    </location>
</feature>
<comment type="catalytic activity">
    <reaction evidence="5 8">
        <text>meso-2,6-diaminopimelate + H(+) = L-lysine + CO2</text>
        <dbReference type="Rhea" id="RHEA:15101"/>
        <dbReference type="ChEBI" id="CHEBI:15378"/>
        <dbReference type="ChEBI" id="CHEBI:16526"/>
        <dbReference type="ChEBI" id="CHEBI:32551"/>
        <dbReference type="ChEBI" id="CHEBI:57791"/>
        <dbReference type="EC" id="4.1.1.20"/>
    </reaction>
</comment>
<feature type="binding site" evidence="5">
    <location>
        <begin position="283"/>
        <end position="286"/>
    </location>
    <ligand>
        <name>pyridoxal 5'-phosphate</name>
        <dbReference type="ChEBI" id="CHEBI:597326"/>
    </ligand>
</feature>
<dbReference type="GO" id="GO:0008836">
    <property type="term" value="F:diaminopimelate decarboxylase activity"/>
    <property type="evidence" value="ECO:0007669"/>
    <property type="project" value="UniProtKB-UniRule"/>
</dbReference>
<dbReference type="RefSeq" id="WP_123691188.1">
    <property type="nucleotide sequence ID" value="NZ_AP019700.1"/>
</dbReference>
<dbReference type="SUPFAM" id="SSF51419">
    <property type="entry name" value="PLP-binding barrel"/>
    <property type="match status" value="1"/>
</dbReference>
<dbReference type="EMBL" id="RJKX01000014">
    <property type="protein sequence ID" value="ROP91370.1"/>
    <property type="molecule type" value="Genomic_DNA"/>
</dbReference>
<dbReference type="NCBIfam" id="TIGR01048">
    <property type="entry name" value="lysA"/>
    <property type="match status" value="1"/>
</dbReference>
<feature type="binding site" evidence="5">
    <location>
        <position position="249"/>
    </location>
    <ligand>
        <name>pyridoxal 5'-phosphate</name>
        <dbReference type="ChEBI" id="CHEBI:597326"/>
    </ligand>
</feature>
<comment type="similarity">
    <text evidence="5">Belongs to the Orn/Lys/Arg decarboxylase class-II family. LysA subfamily.</text>
</comment>
<feature type="binding site" evidence="5">
    <location>
        <position position="286"/>
    </location>
    <ligand>
        <name>substrate</name>
    </ligand>
</feature>
<dbReference type="EC" id="4.1.1.20" evidence="5 6"/>
<dbReference type="InterPro" id="IPR022657">
    <property type="entry name" value="De-COase2_CS"/>
</dbReference>
<protein>
    <recommendedName>
        <fullName evidence="5 6">Diaminopimelate decarboxylase</fullName>
        <shortName evidence="5">DAP decarboxylase</shortName>
        <shortName evidence="5">DAPDC</shortName>
        <ecNumber evidence="5 6">4.1.1.20</ecNumber>
    </recommendedName>
</protein>
<feature type="modified residue" description="N6-(pyridoxal phosphate)lysine" evidence="5 7">
    <location>
        <position position="69"/>
    </location>
</feature>
<accession>A0A3N1LJ81</accession>
<dbReference type="PANTHER" id="PTHR43727:SF2">
    <property type="entry name" value="GROUP IV DECARBOXYLASE"/>
    <property type="match status" value="1"/>
</dbReference>
<evidence type="ECO:0000256" key="2">
    <source>
        <dbReference type="ARBA" id="ARBA00022793"/>
    </source>
</evidence>
<evidence type="ECO:0000256" key="3">
    <source>
        <dbReference type="ARBA" id="ARBA00022898"/>
    </source>
</evidence>
<feature type="binding site" evidence="5">
    <location>
        <position position="383"/>
    </location>
    <ligand>
        <name>pyridoxal 5'-phosphate</name>
        <dbReference type="ChEBI" id="CHEBI:597326"/>
    </ligand>
</feature>
<dbReference type="PANTHER" id="PTHR43727">
    <property type="entry name" value="DIAMINOPIMELATE DECARBOXYLASE"/>
    <property type="match status" value="1"/>
</dbReference>
<dbReference type="InterPro" id="IPR000183">
    <property type="entry name" value="Orn/DAP/Arg_de-COase"/>
</dbReference>
<dbReference type="InterPro" id="IPR022644">
    <property type="entry name" value="De-COase2_N"/>
</dbReference>
<organism evidence="11 12">
    <name type="scientific">Stella humosa</name>
    <dbReference type="NCBI Taxonomy" id="94"/>
    <lineage>
        <taxon>Bacteria</taxon>
        <taxon>Pseudomonadati</taxon>
        <taxon>Pseudomonadota</taxon>
        <taxon>Alphaproteobacteria</taxon>
        <taxon>Rhodospirillales</taxon>
        <taxon>Stellaceae</taxon>
        <taxon>Stella</taxon>
    </lineage>
</organism>
<dbReference type="InterPro" id="IPR022643">
    <property type="entry name" value="De-COase2_C"/>
</dbReference>
<dbReference type="Pfam" id="PF00278">
    <property type="entry name" value="Orn_DAP_Arg_deC"/>
    <property type="match status" value="1"/>
</dbReference>
<dbReference type="Gene3D" id="2.40.37.10">
    <property type="entry name" value="Lyase, Ornithine Decarboxylase, Chain A, domain 1"/>
    <property type="match status" value="1"/>
</dbReference>
<dbReference type="Gene3D" id="3.20.20.10">
    <property type="entry name" value="Alanine racemase"/>
    <property type="match status" value="1"/>
</dbReference>
<feature type="binding site" evidence="5">
    <location>
        <position position="355"/>
    </location>
    <ligand>
        <name>substrate</name>
    </ligand>
</feature>
<feature type="active site" description="Proton donor" evidence="7">
    <location>
        <position position="354"/>
    </location>
</feature>
<reference evidence="11 12" key="1">
    <citation type="submission" date="2018-11" db="EMBL/GenBank/DDBJ databases">
        <title>Genomic Encyclopedia of Type Strains, Phase IV (KMG-IV): sequencing the most valuable type-strain genomes for metagenomic binning, comparative biology and taxonomic classification.</title>
        <authorList>
            <person name="Goeker M."/>
        </authorList>
    </citation>
    <scope>NUCLEOTIDE SEQUENCE [LARGE SCALE GENOMIC DNA]</scope>
    <source>
        <strain evidence="11 12">DSM 5900</strain>
    </source>
</reference>
<dbReference type="InterPro" id="IPR002986">
    <property type="entry name" value="DAP_deCOOHase_LysA"/>
</dbReference>
<dbReference type="PROSITE" id="PS00879">
    <property type="entry name" value="ODR_DC_2_2"/>
    <property type="match status" value="1"/>
</dbReference>
<feature type="binding site" evidence="5">
    <location>
        <position position="383"/>
    </location>
    <ligand>
        <name>substrate</name>
    </ligand>
</feature>
<keyword evidence="4 5" id="KW-0456">Lyase</keyword>
<dbReference type="GO" id="GO:0030170">
    <property type="term" value="F:pyridoxal phosphate binding"/>
    <property type="evidence" value="ECO:0007669"/>
    <property type="project" value="UniProtKB-UniRule"/>
</dbReference>
<feature type="binding site" evidence="5">
    <location>
        <position position="322"/>
    </location>
    <ligand>
        <name>substrate</name>
    </ligand>
</feature>
<keyword evidence="5" id="KW-0028">Amino-acid biosynthesis</keyword>
<proteinExistence type="inferred from homology"/>
<dbReference type="InterPro" id="IPR029066">
    <property type="entry name" value="PLP-binding_barrel"/>
</dbReference>
<evidence type="ECO:0000256" key="1">
    <source>
        <dbReference type="ARBA" id="ARBA00001933"/>
    </source>
</evidence>
<evidence type="ECO:0000256" key="5">
    <source>
        <dbReference type="HAMAP-Rule" id="MF_02120"/>
    </source>
</evidence>
<comment type="cofactor">
    <cofactor evidence="1 5 7 8">
        <name>pyridoxal 5'-phosphate</name>
        <dbReference type="ChEBI" id="CHEBI:597326"/>
    </cofactor>
</comment>
<comment type="function">
    <text evidence="5">Specifically catalyzes the decarboxylation of meso-diaminopimelate (meso-DAP) to L-lysine.</text>
</comment>
<keyword evidence="5 8" id="KW-0457">Lysine biosynthesis</keyword>
<dbReference type="InterPro" id="IPR009006">
    <property type="entry name" value="Ala_racemase/Decarboxylase_C"/>
</dbReference>
<evidence type="ECO:0000256" key="6">
    <source>
        <dbReference type="NCBIfam" id="TIGR01048"/>
    </source>
</evidence>
<dbReference type="CDD" id="cd06828">
    <property type="entry name" value="PLPDE_III_DapDC"/>
    <property type="match status" value="1"/>
</dbReference>
<sequence length="433" mass="45658">MPPARPPALLDAFAYQAGRLHAEGVPLSKIADAAGTPCWVYSHGALESRYRAFDAAFAGIPHLICYALKANSNQAVIKTFADLGAGADIVSEGELRRALAAGVPPERIVFAGVGKTAAEMAVALDAGILQFNVESDQELERLSQVASQMGRTAGVALRVNPDVDAGTHAKITTGTAENKFGIEIDQARAVAARTAALPGLKLSGIAMHIGSQLTSVEPYRQAFARLVDFARMLMNEDGHKLERLDLGGGLGVHYQHAPPVDLASYCAAAREALAGFPGTVVLEPGRWMVADAGILLARVQYVKRGSLKTFVILDAAMNDLIRPALYDAWHPVIPVVEPAAGHGLETVDVVGPICESSDVIATGRSMPPVAQGELVAIGVAGAYGAVMASTYNSRPLAPEVMVKGGAFSVVRSRPSYDEMIASDRLAPWQIHRT</sequence>
<feature type="binding site" evidence="5">
    <location>
        <position position="326"/>
    </location>
    <ligand>
        <name>substrate</name>
    </ligand>
</feature>
<dbReference type="UniPathway" id="UPA00034">
    <property type="reaction ID" value="UER00027"/>
</dbReference>
<dbReference type="GO" id="GO:0009089">
    <property type="term" value="P:lysine biosynthetic process via diaminopimelate"/>
    <property type="evidence" value="ECO:0007669"/>
    <property type="project" value="UniProtKB-UniRule"/>
</dbReference>
<dbReference type="Proteomes" id="UP000278222">
    <property type="component" value="Unassembled WGS sequence"/>
</dbReference>
<dbReference type="HAMAP" id="MF_02120">
    <property type="entry name" value="LysA"/>
    <property type="match status" value="1"/>
</dbReference>